<dbReference type="EMBL" id="SSTE01012063">
    <property type="protein sequence ID" value="KAA0049759.1"/>
    <property type="molecule type" value="Genomic_DNA"/>
</dbReference>
<evidence type="ECO:0008006" key="5">
    <source>
        <dbReference type="Google" id="ProtNLM"/>
    </source>
</evidence>
<dbReference type="EMBL" id="SSTD01010321">
    <property type="protein sequence ID" value="TYK12119.1"/>
    <property type="molecule type" value="Genomic_DNA"/>
</dbReference>
<evidence type="ECO:0000313" key="4">
    <source>
        <dbReference type="Proteomes" id="UP000321947"/>
    </source>
</evidence>
<dbReference type="OrthoDB" id="1929473at2759"/>
<dbReference type="Proteomes" id="UP000321947">
    <property type="component" value="Unassembled WGS sequence"/>
</dbReference>
<dbReference type="Proteomes" id="UP000321393">
    <property type="component" value="Unassembled WGS sequence"/>
</dbReference>
<protein>
    <recommendedName>
        <fullName evidence="5">Reverse transcriptase</fullName>
    </recommendedName>
</protein>
<dbReference type="PANTHER" id="PTHR33116:SF78">
    <property type="entry name" value="OS12G0587133 PROTEIN"/>
    <property type="match status" value="1"/>
</dbReference>
<proteinExistence type="predicted"/>
<comment type="caution">
    <text evidence="2">The sequence shown here is derived from an EMBL/GenBank/DDBJ whole genome shotgun (WGS) entry which is preliminary data.</text>
</comment>
<accession>A0A5D3CP88</accession>
<reference evidence="3 4" key="1">
    <citation type="submission" date="2019-08" db="EMBL/GenBank/DDBJ databases">
        <title>Draft genome sequences of two oriental melons (Cucumis melo L. var makuwa).</title>
        <authorList>
            <person name="Kwon S.-Y."/>
        </authorList>
    </citation>
    <scope>NUCLEOTIDE SEQUENCE [LARGE SCALE GENOMIC DNA]</scope>
    <source>
        <strain evidence="4">cv. Chang Bougi</strain>
        <strain evidence="3">cv. SW 3</strain>
        <tissue evidence="2">Leaf</tissue>
    </source>
</reference>
<name>A0A5D3CP88_CUCMM</name>
<evidence type="ECO:0000313" key="3">
    <source>
        <dbReference type="Proteomes" id="UP000321393"/>
    </source>
</evidence>
<evidence type="ECO:0000313" key="1">
    <source>
        <dbReference type="EMBL" id="KAA0049759.1"/>
    </source>
</evidence>
<gene>
    <name evidence="2" type="ORF">E5676_scaffold106G00530</name>
    <name evidence="1" type="ORF">E6C27_scaffold76G001110</name>
</gene>
<organism evidence="2 4">
    <name type="scientific">Cucumis melo var. makuwa</name>
    <name type="common">Oriental melon</name>
    <dbReference type="NCBI Taxonomy" id="1194695"/>
    <lineage>
        <taxon>Eukaryota</taxon>
        <taxon>Viridiplantae</taxon>
        <taxon>Streptophyta</taxon>
        <taxon>Embryophyta</taxon>
        <taxon>Tracheophyta</taxon>
        <taxon>Spermatophyta</taxon>
        <taxon>Magnoliopsida</taxon>
        <taxon>eudicotyledons</taxon>
        <taxon>Gunneridae</taxon>
        <taxon>Pentapetalae</taxon>
        <taxon>rosids</taxon>
        <taxon>fabids</taxon>
        <taxon>Cucurbitales</taxon>
        <taxon>Cucurbitaceae</taxon>
        <taxon>Benincaseae</taxon>
        <taxon>Cucumis</taxon>
    </lineage>
</organism>
<dbReference type="PANTHER" id="PTHR33116">
    <property type="entry name" value="REVERSE TRANSCRIPTASE ZINC-BINDING DOMAIN-CONTAINING PROTEIN-RELATED-RELATED"/>
    <property type="match status" value="1"/>
</dbReference>
<sequence>MSGLKINRNKWKILGINNNLVKLRNCAEVFSCEVGLLPSYYMGLPLGKNPRATIFWNPVCEKVWRRLAGWKKGFFSKAGRLTLIHP</sequence>
<evidence type="ECO:0000313" key="2">
    <source>
        <dbReference type="EMBL" id="TYK12119.1"/>
    </source>
</evidence>
<dbReference type="AlphaFoldDB" id="A0A5D3CP88"/>